<feature type="transmembrane region" description="Helical" evidence="1">
    <location>
        <begin position="47"/>
        <end position="67"/>
    </location>
</feature>
<proteinExistence type="predicted"/>
<sequence length="68" mass="6615">MARLVLVTMILGAVCVAAFGAAVALRGARGATTGAAADATLPATVRTISYAVLLVLTIGASLGWLGAS</sequence>
<dbReference type="AlphaFoldDB" id="A0A1H8AC54"/>
<organism evidence="2 3">
    <name type="scientific">Loktanella fryxellensis</name>
    <dbReference type="NCBI Taxonomy" id="245187"/>
    <lineage>
        <taxon>Bacteria</taxon>
        <taxon>Pseudomonadati</taxon>
        <taxon>Pseudomonadota</taxon>
        <taxon>Alphaproteobacteria</taxon>
        <taxon>Rhodobacterales</taxon>
        <taxon>Roseobacteraceae</taxon>
        <taxon>Loktanella</taxon>
    </lineage>
</organism>
<dbReference type="EMBL" id="FOCI01000003">
    <property type="protein sequence ID" value="SEM68133.1"/>
    <property type="molecule type" value="Genomic_DNA"/>
</dbReference>
<accession>A0A1H8AC54</accession>
<dbReference type="STRING" id="245187.SAMN04488003_103104"/>
<protein>
    <submittedName>
        <fullName evidence="2">Uncharacterized protein</fullName>
    </submittedName>
</protein>
<dbReference type="Proteomes" id="UP000199585">
    <property type="component" value="Unassembled WGS sequence"/>
</dbReference>
<keyword evidence="1" id="KW-0812">Transmembrane</keyword>
<gene>
    <name evidence="2" type="ORF">SAMN04488003_103104</name>
</gene>
<reference evidence="2 3" key="1">
    <citation type="submission" date="2016-10" db="EMBL/GenBank/DDBJ databases">
        <authorList>
            <person name="de Groot N.N."/>
        </authorList>
    </citation>
    <scope>NUCLEOTIDE SEQUENCE [LARGE SCALE GENOMIC DNA]</scope>
    <source>
        <strain evidence="2 3">DSM 16213</strain>
    </source>
</reference>
<dbReference type="RefSeq" id="WP_089898964.1">
    <property type="nucleotide sequence ID" value="NZ_FOCI01000003.1"/>
</dbReference>
<evidence type="ECO:0000313" key="2">
    <source>
        <dbReference type="EMBL" id="SEM68133.1"/>
    </source>
</evidence>
<keyword evidence="1" id="KW-1133">Transmembrane helix</keyword>
<evidence type="ECO:0000256" key="1">
    <source>
        <dbReference type="SAM" id="Phobius"/>
    </source>
</evidence>
<keyword evidence="3" id="KW-1185">Reference proteome</keyword>
<name>A0A1H8AC54_9RHOB</name>
<keyword evidence="1" id="KW-0472">Membrane</keyword>
<evidence type="ECO:0000313" key="3">
    <source>
        <dbReference type="Proteomes" id="UP000199585"/>
    </source>
</evidence>